<feature type="domain" description="NR LBD" evidence="4">
    <location>
        <begin position="1"/>
        <end position="113"/>
    </location>
</feature>
<keyword evidence="3" id="KW-0675">Receptor</keyword>
<keyword evidence="6" id="KW-1185">Reference proteome</keyword>
<dbReference type="SUPFAM" id="SSF48508">
    <property type="entry name" value="Nuclear receptor ligand-binding domain"/>
    <property type="match status" value="1"/>
</dbReference>
<dbReference type="OrthoDB" id="5771769at2759"/>
<dbReference type="Proteomes" id="UP000271098">
    <property type="component" value="Unassembled WGS sequence"/>
</dbReference>
<reference evidence="5 6" key="1">
    <citation type="submission" date="2018-11" db="EMBL/GenBank/DDBJ databases">
        <authorList>
            <consortium name="Pathogen Informatics"/>
        </authorList>
    </citation>
    <scope>NUCLEOTIDE SEQUENCE [LARGE SCALE GENOMIC DNA]</scope>
</reference>
<evidence type="ECO:0000313" key="6">
    <source>
        <dbReference type="Proteomes" id="UP000271098"/>
    </source>
</evidence>
<organism evidence="5 6">
    <name type="scientific">Gongylonema pulchrum</name>
    <dbReference type="NCBI Taxonomy" id="637853"/>
    <lineage>
        <taxon>Eukaryota</taxon>
        <taxon>Metazoa</taxon>
        <taxon>Ecdysozoa</taxon>
        <taxon>Nematoda</taxon>
        <taxon>Chromadorea</taxon>
        <taxon>Rhabditida</taxon>
        <taxon>Spirurina</taxon>
        <taxon>Spiruromorpha</taxon>
        <taxon>Spiruroidea</taxon>
        <taxon>Gongylonematidae</taxon>
        <taxon>Gongylonema</taxon>
    </lineage>
</organism>
<evidence type="ECO:0000313" key="5">
    <source>
        <dbReference type="EMBL" id="VDN24339.1"/>
    </source>
</evidence>
<proteinExistence type="predicted"/>
<sequence>MDELLSPLRRINIEKAEISALKALVLLHPDVMGLTITSREKLRDARDGVLRALFAYLRQMLSPADASVRLSNLLLVIPSVYSIAQNLAQSNQLGVLFGLTDRMASASNKSFSATSAISDCMDEASKDIKENVDELHKDGGPAGLLSPTLLASLVASQAISAYGNLQAAAPALNNPAALPVSR</sequence>
<keyword evidence="2" id="KW-0804">Transcription</keyword>
<dbReference type="Pfam" id="PF00104">
    <property type="entry name" value="Hormone_recep"/>
    <property type="match status" value="1"/>
</dbReference>
<dbReference type="InterPro" id="IPR052496">
    <property type="entry name" value="Orphan_Nuclear_Rcpt"/>
</dbReference>
<dbReference type="PROSITE" id="PS51843">
    <property type="entry name" value="NR_LBD"/>
    <property type="match status" value="1"/>
</dbReference>
<dbReference type="InterPro" id="IPR000536">
    <property type="entry name" value="Nucl_hrmn_rcpt_lig-bd"/>
</dbReference>
<protein>
    <recommendedName>
        <fullName evidence="4">NR LBD domain-containing protein</fullName>
    </recommendedName>
</protein>
<evidence type="ECO:0000256" key="3">
    <source>
        <dbReference type="ARBA" id="ARBA00023170"/>
    </source>
</evidence>
<gene>
    <name evidence="5" type="ORF">GPUH_LOCUS14544</name>
</gene>
<dbReference type="AlphaFoldDB" id="A0A3P7Q033"/>
<accession>A0A3P7Q033</accession>
<dbReference type="Gene3D" id="1.10.565.10">
    <property type="entry name" value="Retinoid X Receptor"/>
    <property type="match status" value="1"/>
</dbReference>
<keyword evidence="1" id="KW-0805">Transcription regulation</keyword>
<dbReference type="InterPro" id="IPR035500">
    <property type="entry name" value="NHR-like_dom_sf"/>
</dbReference>
<evidence type="ECO:0000256" key="1">
    <source>
        <dbReference type="ARBA" id="ARBA00023015"/>
    </source>
</evidence>
<evidence type="ECO:0000259" key="4">
    <source>
        <dbReference type="PROSITE" id="PS51843"/>
    </source>
</evidence>
<dbReference type="PANTHER" id="PTHR47519">
    <property type="entry name" value="NUCLEAR HORMONE RECEPTOR FAMILY MEMBER NHR-31-RELATED"/>
    <property type="match status" value="1"/>
</dbReference>
<evidence type="ECO:0000256" key="2">
    <source>
        <dbReference type="ARBA" id="ARBA00023163"/>
    </source>
</evidence>
<dbReference type="EMBL" id="UYRT01081383">
    <property type="protein sequence ID" value="VDN24339.1"/>
    <property type="molecule type" value="Genomic_DNA"/>
</dbReference>
<name>A0A3P7Q033_9BILA</name>